<protein>
    <submittedName>
        <fullName evidence="3">XRE family transcriptional regulator</fullName>
    </submittedName>
</protein>
<evidence type="ECO:0000256" key="1">
    <source>
        <dbReference type="SAM" id="MobiDB-lite"/>
    </source>
</evidence>
<evidence type="ECO:0000313" key="4">
    <source>
        <dbReference type="Proteomes" id="UP000366065"/>
    </source>
</evidence>
<dbReference type="PANTHER" id="PTHR34475">
    <property type="match status" value="1"/>
</dbReference>
<dbReference type="InterPro" id="IPR001387">
    <property type="entry name" value="Cro/C1-type_HTH"/>
</dbReference>
<proteinExistence type="predicted"/>
<reference evidence="3 4" key="1">
    <citation type="submission" date="2019-08" db="EMBL/GenBank/DDBJ databases">
        <authorList>
            <person name="Peeters C."/>
        </authorList>
    </citation>
    <scope>NUCLEOTIDE SEQUENCE [LARGE SCALE GENOMIC DNA]</scope>
    <source>
        <strain evidence="3 4">LMG 20602</strain>
    </source>
</reference>
<name>A0ABY6W832_9BURK</name>
<dbReference type="SMART" id="SM00530">
    <property type="entry name" value="HTH_XRE"/>
    <property type="match status" value="1"/>
</dbReference>
<dbReference type="CDD" id="cd00093">
    <property type="entry name" value="HTH_XRE"/>
    <property type="match status" value="1"/>
</dbReference>
<dbReference type="Pfam" id="PF13413">
    <property type="entry name" value="HTH_25"/>
    <property type="match status" value="1"/>
</dbReference>
<evidence type="ECO:0000259" key="2">
    <source>
        <dbReference type="PROSITE" id="PS50943"/>
    </source>
</evidence>
<feature type="region of interest" description="Disordered" evidence="1">
    <location>
        <begin position="225"/>
        <end position="273"/>
    </location>
</feature>
<dbReference type="InterPro" id="IPR050400">
    <property type="entry name" value="Bact_Cytoskel_RodZ"/>
</dbReference>
<accession>A0ABY6W832</accession>
<evidence type="ECO:0000313" key="3">
    <source>
        <dbReference type="EMBL" id="VVE11058.1"/>
    </source>
</evidence>
<keyword evidence="4" id="KW-1185">Reference proteome</keyword>
<dbReference type="Gene3D" id="1.10.260.40">
    <property type="entry name" value="lambda repressor-like DNA-binding domains"/>
    <property type="match status" value="1"/>
</dbReference>
<dbReference type="Proteomes" id="UP000366065">
    <property type="component" value="Unassembled WGS sequence"/>
</dbReference>
<sequence length="405" mass="41551">MPRAIPSVPCRVFRSVAQIFTLRARRTMQRDCRQHILSRCGRLLTNGGVSMDNQNQADAGGQAGAQGQGLPQGAPAGWAELGAQVGAQLAALREKRGMSVEDVSARLKVSVQKLKRLEAGEWDALPEMPFIQGVVRSYARMVGGDPEPMIESLRRVGGTPQAAIEIPQPQSGQPSIPKSPVRFRSPVAASQAKWPWALAALVVIAGAAWYFGNAHKAGRGATEPAELASGASAQGATEAAEPASQPVVADANGTPPGADGTNSANNGNTEGTVDNASASAAAAGPGLIAAVDPTHVVAGLASAAMAPAVTATPPAEVKASSAGAPGNGKIALRLKADSWVEVRSKDGKVLFSQLMRAGAEQEITGDAPLKVVVGNVAGVESLEFNGQPVEIKSRNAGNVARLTLQ</sequence>
<dbReference type="InterPro" id="IPR025194">
    <property type="entry name" value="RodZ-like_C"/>
</dbReference>
<feature type="compositionally biased region" description="Polar residues" evidence="1">
    <location>
        <begin position="260"/>
        <end position="273"/>
    </location>
</feature>
<dbReference type="SUPFAM" id="SSF47413">
    <property type="entry name" value="lambda repressor-like DNA-binding domains"/>
    <property type="match status" value="1"/>
</dbReference>
<dbReference type="InterPro" id="IPR010982">
    <property type="entry name" value="Lambda_DNA-bd_dom_sf"/>
</dbReference>
<gene>
    <name evidence="3" type="ORF">PCA20602_02634</name>
</gene>
<dbReference type="PROSITE" id="PS50943">
    <property type="entry name" value="HTH_CROC1"/>
    <property type="match status" value="1"/>
</dbReference>
<comment type="caution">
    <text evidence="3">The sequence shown here is derived from an EMBL/GenBank/DDBJ whole genome shotgun (WGS) entry which is preliminary data.</text>
</comment>
<feature type="region of interest" description="Disordered" evidence="1">
    <location>
        <begin position="51"/>
        <end position="72"/>
    </location>
</feature>
<feature type="domain" description="HTH cro/C1-type" evidence="2">
    <location>
        <begin position="89"/>
        <end position="121"/>
    </location>
</feature>
<dbReference type="PANTHER" id="PTHR34475:SF1">
    <property type="entry name" value="CYTOSKELETON PROTEIN RODZ"/>
    <property type="match status" value="1"/>
</dbReference>
<dbReference type="Pfam" id="PF13464">
    <property type="entry name" value="RodZ_C"/>
    <property type="match status" value="1"/>
</dbReference>
<organism evidence="3 4">
    <name type="scientific">Pandoraea capi</name>
    <dbReference type="NCBI Taxonomy" id="2508286"/>
    <lineage>
        <taxon>Bacteria</taxon>
        <taxon>Pseudomonadati</taxon>
        <taxon>Pseudomonadota</taxon>
        <taxon>Betaproteobacteria</taxon>
        <taxon>Burkholderiales</taxon>
        <taxon>Burkholderiaceae</taxon>
        <taxon>Pandoraea</taxon>
    </lineage>
</organism>
<dbReference type="EMBL" id="CABPRV010000005">
    <property type="protein sequence ID" value="VVE11058.1"/>
    <property type="molecule type" value="Genomic_DNA"/>
</dbReference>